<feature type="compositionally biased region" description="Basic and acidic residues" evidence="3">
    <location>
        <begin position="285"/>
        <end position="305"/>
    </location>
</feature>
<feature type="region of interest" description="Disordered" evidence="3">
    <location>
        <begin position="218"/>
        <end position="305"/>
    </location>
</feature>
<evidence type="ECO:0000256" key="3">
    <source>
        <dbReference type="SAM" id="MobiDB-lite"/>
    </source>
</evidence>
<feature type="compositionally biased region" description="Basic and acidic residues" evidence="3">
    <location>
        <begin position="219"/>
        <end position="239"/>
    </location>
</feature>
<evidence type="ECO:0000256" key="1">
    <source>
        <dbReference type="ARBA" id="ARBA00005655"/>
    </source>
</evidence>
<comment type="caution">
    <text evidence="4">The sequence shown here is derived from an EMBL/GenBank/DDBJ whole genome shotgun (WGS) entry which is preliminary data.</text>
</comment>
<accession>A0ABN9VZK1</accession>
<keyword evidence="5" id="KW-1185">Reference proteome</keyword>
<feature type="compositionally biased region" description="Low complexity" evidence="3">
    <location>
        <begin position="244"/>
        <end position="271"/>
    </location>
</feature>
<evidence type="ECO:0000313" key="5">
    <source>
        <dbReference type="Proteomes" id="UP001189429"/>
    </source>
</evidence>
<evidence type="ECO:0000256" key="2">
    <source>
        <dbReference type="SAM" id="Coils"/>
    </source>
</evidence>
<name>A0ABN9VZK1_9DINO</name>
<comment type="similarity">
    <text evidence="1">Belongs to the Luc7 family.</text>
</comment>
<proteinExistence type="inferred from homology"/>
<organism evidence="4 5">
    <name type="scientific">Prorocentrum cordatum</name>
    <dbReference type="NCBI Taxonomy" id="2364126"/>
    <lineage>
        <taxon>Eukaryota</taxon>
        <taxon>Sar</taxon>
        <taxon>Alveolata</taxon>
        <taxon>Dinophyceae</taxon>
        <taxon>Prorocentrales</taxon>
        <taxon>Prorocentraceae</taxon>
        <taxon>Prorocentrum</taxon>
    </lineage>
</organism>
<feature type="region of interest" description="Disordered" evidence="3">
    <location>
        <begin position="1"/>
        <end position="26"/>
    </location>
</feature>
<dbReference type="InterPro" id="IPR004882">
    <property type="entry name" value="Luc7-rel"/>
</dbReference>
<evidence type="ECO:0008006" key="6">
    <source>
        <dbReference type="Google" id="ProtNLM"/>
    </source>
</evidence>
<evidence type="ECO:0000313" key="4">
    <source>
        <dbReference type="EMBL" id="CAK0879120.1"/>
    </source>
</evidence>
<dbReference type="Pfam" id="PF03194">
    <property type="entry name" value="LUC7"/>
    <property type="match status" value="1"/>
</dbReference>
<feature type="coiled-coil region" evidence="2">
    <location>
        <begin position="130"/>
        <end position="176"/>
    </location>
</feature>
<dbReference type="Proteomes" id="UP001189429">
    <property type="component" value="Unassembled WGS sequence"/>
</dbReference>
<reference evidence="4" key="1">
    <citation type="submission" date="2023-10" db="EMBL/GenBank/DDBJ databases">
        <authorList>
            <person name="Chen Y."/>
            <person name="Shah S."/>
            <person name="Dougan E. K."/>
            <person name="Thang M."/>
            <person name="Chan C."/>
        </authorList>
    </citation>
    <scope>NUCLEOTIDE SEQUENCE [LARGE SCALE GENOMIC DNA]</scope>
</reference>
<dbReference type="PANTHER" id="PTHR12375">
    <property type="entry name" value="RNA-BINDING PROTEIN LUC7-RELATED"/>
    <property type="match status" value="1"/>
</dbReference>
<feature type="compositionally biased region" description="Basic and acidic residues" evidence="3">
    <location>
        <begin position="15"/>
        <end position="26"/>
    </location>
</feature>
<sequence length="305" mass="34285">MMDAKALLDSLMGPSRDKDLKEQRRSDGWKEENVCKRYIIGFCPNNQNDCWFNARRRDLGLCTKVHSEALRKQFQDHPDREKHLPAYEKEFLAYLESVISEADASIAREKKKAAPAGVETRIPVHLKGTAKELKQQAEDCLKLAEEAAEKGDVEGSKRLTAQSGKLKEDLEDLKARYTYESTGENVCEVCGVRCLPGEQADYEAHLEGKLHLGYKKMRDKAQELREKRRAKETGSREGPRTGGRRSAAPTARGAAAGAGTGTARPSATRAGTSGGRDRRRSKSRDRRERDRRGERGRKPEDEEEN</sequence>
<keyword evidence="2" id="KW-0175">Coiled coil</keyword>
<dbReference type="EMBL" id="CAUYUJ010017922">
    <property type="protein sequence ID" value="CAK0879120.1"/>
    <property type="molecule type" value="Genomic_DNA"/>
</dbReference>
<gene>
    <name evidence="4" type="ORF">PCOR1329_LOCUS62644</name>
</gene>
<protein>
    <recommendedName>
        <fullName evidence="6">Luc7-like protein 3</fullName>
    </recommendedName>
</protein>